<accession>A0ABV8CZH8</accession>
<dbReference type="RefSeq" id="WP_380429868.1">
    <property type="nucleotide sequence ID" value="NZ_JBHSAC010000018.1"/>
</dbReference>
<feature type="domain" description="Csm6 CARF" evidence="1">
    <location>
        <begin position="77"/>
        <end position="167"/>
    </location>
</feature>
<organism evidence="2 3">
    <name type="scientific">Streptococcus dentapri</name>
    <dbReference type="NCBI Taxonomy" id="573564"/>
    <lineage>
        <taxon>Bacteria</taxon>
        <taxon>Bacillati</taxon>
        <taxon>Bacillota</taxon>
        <taxon>Bacilli</taxon>
        <taxon>Lactobacillales</taxon>
        <taxon>Streptococcaceae</taxon>
        <taxon>Streptococcus</taxon>
    </lineage>
</organism>
<dbReference type="InterPro" id="IPR013489">
    <property type="entry name" value="CRISPR-assoc_prot_Csm6"/>
</dbReference>
<protein>
    <submittedName>
        <fullName evidence="2">Type III-A CRISPR-associated protein Csm6</fullName>
    </submittedName>
</protein>
<sequence>MRVLISATGDTDPIRDFHDGPLLHIARKYRPDKIVIIYSERTIAKKDKMELAIWSIPQYQPEIITHNEILSDELIYHFDTMYDKISSLIQTYLDKNNELILNLSSATPQVKSAFFVANRLNDMNVTAVQVISSVHGSNEEIPHANKEDIHDLIEYNFDNEADYEDRTVEDKAEKFGLALLKRNLRNLITHYDYKAALDMLEQEAEFSQSNTLKDKLQDIVKSHNTQGLPKGIQKKKINDEEKKILNSYLLIDLQKKRGNLSESLIRMKSLTEYLLDYLITKEFPNAVTVYCDTENKNYLNLFDYKRLLKEHKMWSIQKLIKPVLSLNQSRNAVAHSLDQLDSETIKDLGQAVKNVKALVIENTAITNQMCQFYDEFNQSCLELL</sequence>
<dbReference type="Pfam" id="PF22208">
    <property type="entry name" value="Cas_Csm6_CARF"/>
    <property type="match status" value="1"/>
</dbReference>
<evidence type="ECO:0000313" key="2">
    <source>
        <dbReference type="EMBL" id="MFC3931591.1"/>
    </source>
</evidence>
<gene>
    <name evidence="2" type="ORF">ACFOSE_02105</name>
</gene>
<dbReference type="InterPro" id="IPR053955">
    <property type="entry name" value="Csm6_CARF"/>
</dbReference>
<keyword evidence="3" id="KW-1185">Reference proteome</keyword>
<dbReference type="Proteomes" id="UP001595901">
    <property type="component" value="Unassembled WGS sequence"/>
</dbReference>
<reference evidence="3" key="1">
    <citation type="journal article" date="2019" name="Int. J. Syst. Evol. Microbiol.">
        <title>The Global Catalogue of Microorganisms (GCM) 10K type strain sequencing project: providing services to taxonomists for standard genome sequencing and annotation.</title>
        <authorList>
            <consortium name="The Broad Institute Genomics Platform"/>
            <consortium name="The Broad Institute Genome Sequencing Center for Infectious Disease"/>
            <person name="Wu L."/>
            <person name="Ma J."/>
        </authorList>
    </citation>
    <scope>NUCLEOTIDE SEQUENCE [LARGE SCALE GENOMIC DNA]</scope>
    <source>
        <strain evidence="3">CCUG 58728</strain>
    </source>
</reference>
<name>A0ABV8CZH8_9STRE</name>
<dbReference type="EMBL" id="JBHSAC010000018">
    <property type="protein sequence ID" value="MFC3931591.1"/>
    <property type="molecule type" value="Genomic_DNA"/>
</dbReference>
<evidence type="ECO:0000313" key="3">
    <source>
        <dbReference type="Proteomes" id="UP001595901"/>
    </source>
</evidence>
<evidence type="ECO:0000259" key="1">
    <source>
        <dbReference type="Pfam" id="PF22208"/>
    </source>
</evidence>
<proteinExistence type="predicted"/>
<comment type="caution">
    <text evidence="2">The sequence shown here is derived from an EMBL/GenBank/DDBJ whole genome shotgun (WGS) entry which is preliminary data.</text>
</comment>
<dbReference type="NCBIfam" id="TIGR02672">
    <property type="entry name" value="cas_csm6"/>
    <property type="match status" value="1"/>
</dbReference>